<dbReference type="InterPro" id="IPR036264">
    <property type="entry name" value="Bact_exopeptidase_dim_dom"/>
</dbReference>
<dbReference type="PIRSF" id="PIRSF005962">
    <property type="entry name" value="Pept_M20D_amidohydro"/>
    <property type="match status" value="1"/>
</dbReference>
<dbReference type="Gene3D" id="3.40.630.10">
    <property type="entry name" value="Zn peptidases"/>
    <property type="match status" value="1"/>
</dbReference>
<feature type="binding site" evidence="2">
    <location>
        <position position="364"/>
    </location>
    <ligand>
        <name>Mn(2+)</name>
        <dbReference type="ChEBI" id="CHEBI:29035"/>
        <label>2</label>
    </ligand>
</feature>
<dbReference type="Proteomes" id="UP000807785">
    <property type="component" value="Unassembled WGS sequence"/>
</dbReference>
<dbReference type="PANTHER" id="PTHR11014:SF63">
    <property type="entry name" value="METALLOPEPTIDASE, PUTATIVE (AFU_ORTHOLOGUE AFUA_6G09600)-RELATED"/>
    <property type="match status" value="1"/>
</dbReference>
<dbReference type="FunFam" id="3.30.70.360:FF:000001">
    <property type="entry name" value="N-acetyldiaminopimelate deacetylase"/>
    <property type="match status" value="1"/>
</dbReference>
<protein>
    <submittedName>
        <fullName evidence="4">Amidohydrolase</fullName>
    </submittedName>
</protein>
<comment type="caution">
    <text evidence="4">The sequence shown here is derived from an EMBL/GenBank/DDBJ whole genome shotgun (WGS) entry which is preliminary data.</text>
</comment>
<feature type="binding site" evidence="2">
    <location>
        <position position="162"/>
    </location>
    <ligand>
        <name>Mn(2+)</name>
        <dbReference type="ChEBI" id="CHEBI:29035"/>
        <label>2</label>
    </ligand>
</feature>
<feature type="binding site" evidence="2">
    <location>
        <position position="136"/>
    </location>
    <ligand>
        <name>Mn(2+)</name>
        <dbReference type="ChEBI" id="CHEBI:29035"/>
        <label>2</label>
    </ligand>
</feature>
<dbReference type="AlphaFoldDB" id="A0A9D7HN93"/>
<reference evidence="4" key="1">
    <citation type="submission" date="2020-10" db="EMBL/GenBank/DDBJ databases">
        <title>Connecting structure to function with the recovery of over 1000 high-quality activated sludge metagenome-assembled genomes encoding full-length rRNA genes using long-read sequencing.</title>
        <authorList>
            <person name="Singleton C.M."/>
            <person name="Petriglieri F."/>
            <person name="Kristensen J.M."/>
            <person name="Kirkegaard R.H."/>
            <person name="Michaelsen T.Y."/>
            <person name="Andersen M.H."/>
            <person name="Karst S.M."/>
            <person name="Dueholm M.S."/>
            <person name="Nielsen P.H."/>
            <person name="Albertsen M."/>
        </authorList>
    </citation>
    <scope>NUCLEOTIDE SEQUENCE</scope>
    <source>
        <strain evidence="4">Bjer_18-Q3-R1-45_BAT3C.347</strain>
    </source>
</reference>
<dbReference type="GO" id="GO:0019877">
    <property type="term" value="P:diaminopimelate biosynthetic process"/>
    <property type="evidence" value="ECO:0007669"/>
    <property type="project" value="UniProtKB-ARBA"/>
</dbReference>
<evidence type="ECO:0000313" key="4">
    <source>
        <dbReference type="EMBL" id="MBK6974934.1"/>
    </source>
</evidence>
<keyword evidence="2" id="KW-0464">Manganese</keyword>
<dbReference type="SUPFAM" id="SSF55031">
    <property type="entry name" value="Bacterial exopeptidase dimerisation domain"/>
    <property type="match status" value="1"/>
</dbReference>
<dbReference type="GO" id="GO:0046872">
    <property type="term" value="F:metal ion binding"/>
    <property type="evidence" value="ECO:0007669"/>
    <property type="project" value="UniProtKB-KW"/>
</dbReference>
<comment type="cofactor">
    <cofactor evidence="2">
        <name>Mn(2+)</name>
        <dbReference type="ChEBI" id="CHEBI:29035"/>
    </cofactor>
    <text evidence="2">The Mn(2+) ion enhances activity.</text>
</comment>
<dbReference type="InterPro" id="IPR017439">
    <property type="entry name" value="Amidohydrolase"/>
</dbReference>
<dbReference type="InterPro" id="IPR002933">
    <property type="entry name" value="Peptidase_M20"/>
</dbReference>
<evidence type="ECO:0000256" key="1">
    <source>
        <dbReference type="ARBA" id="ARBA00022801"/>
    </source>
</evidence>
<dbReference type="Pfam" id="PF01546">
    <property type="entry name" value="Peptidase_M20"/>
    <property type="match status" value="1"/>
</dbReference>
<organism evidence="4 5">
    <name type="scientific">Candidatus Methylophosphatis roskildensis</name>
    <dbReference type="NCBI Taxonomy" id="2899263"/>
    <lineage>
        <taxon>Bacteria</taxon>
        <taxon>Pseudomonadati</taxon>
        <taxon>Pseudomonadota</taxon>
        <taxon>Betaproteobacteria</taxon>
        <taxon>Nitrosomonadales</taxon>
        <taxon>Sterolibacteriaceae</taxon>
        <taxon>Candidatus Methylophosphatis</taxon>
    </lineage>
</organism>
<accession>A0A9D7HN93</accession>
<evidence type="ECO:0000313" key="5">
    <source>
        <dbReference type="Proteomes" id="UP000807785"/>
    </source>
</evidence>
<dbReference type="CDD" id="cd05666">
    <property type="entry name" value="M20_Acy1-like"/>
    <property type="match status" value="1"/>
</dbReference>
<dbReference type="NCBIfam" id="TIGR01891">
    <property type="entry name" value="amidohydrolases"/>
    <property type="match status" value="1"/>
</dbReference>
<feature type="binding site" evidence="2">
    <location>
        <position position="103"/>
    </location>
    <ligand>
        <name>Mn(2+)</name>
        <dbReference type="ChEBI" id="CHEBI:29035"/>
        <label>2</label>
    </ligand>
</feature>
<keyword evidence="2" id="KW-0479">Metal-binding</keyword>
<name>A0A9D7HN93_9PROT</name>
<feature type="domain" description="Peptidase M20 dimerisation" evidence="3">
    <location>
        <begin position="182"/>
        <end position="265"/>
    </location>
</feature>
<dbReference type="Gene3D" id="3.30.70.360">
    <property type="match status" value="1"/>
</dbReference>
<dbReference type="SUPFAM" id="SSF53187">
    <property type="entry name" value="Zn-dependent exopeptidases"/>
    <property type="match status" value="1"/>
</dbReference>
<evidence type="ECO:0000256" key="2">
    <source>
        <dbReference type="PIRSR" id="PIRSR005962-1"/>
    </source>
</evidence>
<evidence type="ECO:0000259" key="3">
    <source>
        <dbReference type="Pfam" id="PF07687"/>
    </source>
</evidence>
<dbReference type="PANTHER" id="PTHR11014">
    <property type="entry name" value="PEPTIDASE M20 FAMILY MEMBER"/>
    <property type="match status" value="1"/>
</dbReference>
<dbReference type="EMBL" id="JADJEV010000005">
    <property type="protein sequence ID" value="MBK6974934.1"/>
    <property type="molecule type" value="Genomic_DNA"/>
</dbReference>
<dbReference type="InterPro" id="IPR011650">
    <property type="entry name" value="Peptidase_M20_dimer"/>
</dbReference>
<proteinExistence type="predicted"/>
<gene>
    <name evidence="4" type="ORF">IPH26_19045</name>
</gene>
<feature type="binding site" evidence="2">
    <location>
        <position position="101"/>
    </location>
    <ligand>
        <name>Mn(2+)</name>
        <dbReference type="ChEBI" id="CHEBI:29035"/>
        <label>2</label>
    </ligand>
</feature>
<dbReference type="GO" id="GO:0050118">
    <property type="term" value="F:N-acetyldiaminopimelate deacetylase activity"/>
    <property type="evidence" value="ECO:0007669"/>
    <property type="project" value="UniProtKB-ARBA"/>
</dbReference>
<keyword evidence="1" id="KW-0378">Hydrolase</keyword>
<sequence>MKIIEAIRDRQSGLAEIRRDIHAHPETAFAELRTAEVIARHLERIGIEVHRGVAKTGVVGVLRVGSSRRAIGLRADMDALPIQERNSFDHCSRNPGRMHACGHDGHTTMLLGAAEYLAATRQFDGAVVFIFQPAEEGEGGGRAMVEEGLFERFPVESVYGMHNWPGLGVGQFAVRAGPMMAGSDEFEITVTGHGAHAAMPHQGVDPVLAGSALVQALQSIVSRNVHPVDSVVISVTQFHAGEAYNVIPDLALLRGTVRAFKPEVQDLCEAAMQRVCDGIAAGFGARVVLDYRRGYPPTINAAAEAEVCREVAGRLVGEANVRGDMQPSMGAEDFSFMLNVKPGCYVWIGNGAAENPAGSSCMLHNPHYDFNDEIIALGATYWVRLVERVLADA</sequence>
<dbReference type="Pfam" id="PF07687">
    <property type="entry name" value="M20_dimer"/>
    <property type="match status" value="1"/>
</dbReference>